<organism evidence="2">
    <name type="scientific">marine metagenome</name>
    <dbReference type="NCBI Taxonomy" id="408172"/>
    <lineage>
        <taxon>unclassified sequences</taxon>
        <taxon>metagenomes</taxon>
        <taxon>ecological metagenomes</taxon>
    </lineage>
</organism>
<evidence type="ECO:0000259" key="1">
    <source>
        <dbReference type="Pfam" id="PF12705"/>
    </source>
</evidence>
<dbReference type="Pfam" id="PF12705">
    <property type="entry name" value="PDDEXK_1"/>
    <property type="match status" value="1"/>
</dbReference>
<dbReference type="InterPro" id="IPR011604">
    <property type="entry name" value="PDDEXK-like_dom_sf"/>
</dbReference>
<proteinExistence type="predicted"/>
<dbReference type="Gene3D" id="3.90.320.10">
    <property type="match status" value="1"/>
</dbReference>
<feature type="domain" description="PD-(D/E)XK endonuclease-like" evidence="1">
    <location>
        <begin position="39"/>
        <end position="195"/>
    </location>
</feature>
<gene>
    <name evidence="2" type="ORF">METZ01_LOCUS250725</name>
</gene>
<accession>A0A382IGU0</accession>
<reference evidence="2" key="1">
    <citation type="submission" date="2018-05" db="EMBL/GenBank/DDBJ databases">
        <authorList>
            <person name="Lanie J.A."/>
            <person name="Ng W.-L."/>
            <person name="Kazmierczak K.M."/>
            <person name="Andrzejewski T.M."/>
            <person name="Davidsen T.M."/>
            <person name="Wayne K.J."/>
            <person name="Tettelin H."/>
            <person name="Glass J.I."/>
            <person name="Rusch D."/>
            <person name="Podicherti R."/>
            <person name="Tsui H.-C.T."/>
            <person name="Winkler M.E."/>
        </authorList>
    </citation>
    <scope>NUCLEOTIDE SEQUENCE</scope>
</reference>
<dbReference type="AlphaFoldDB" id="A0A382IGU0"/>
<dbReference type="InterPro" id="IPR038726">
    <property type="entry name" value="PDDEXK_AddAB-type"/>
</dbReference>
<name>A0A382IGU0_9ZZZZ</name>
<protein>
    <recommendedName>
        <fullName evidence="1">PD-(D/E)XK endonuclease-like domain-containing protein</fullName>
    </recommendedName>
</protein>
<dbReference type="SUPFAM" id="SSF52980">
    <property type="entry name" value="Restriction endonuclease-like"/>
    <property type="match status" value="1"/>
</dbReference>
<evidence type="ECO:0000313" key="2">
    <source>
        <dbReference type="EMBL" id="SVB97871.1"/>
    </source>
</evidence>
<dbReference type="InterPro" id="IPR011335">
    <property type="entry name" value="Restrct_endonuc-II-like"/>
</dbReference>
<sequence length="236" mass="27517">MNRINDDIHLVPETHQYVLKRNKNQKFKSVTTIVGEYFKKFDKISVSERLTDGHSEYMHLTPAELRADWDASTQLGTDIHDEIDQYLKNDKPPTLRRALLGINWLRQYLETPMNKVMSEVILYSVELGIAGTVDILVEVPGTDAYEIIDWKTGKLDFESHQGETAPHHITSDLMDCHFEKYTLQLSMYRYLLEKYYGFKIQNQVIAHLGEYDCQGYSTPYHKHYIEAIINDQKSVP</sequence>
<dbReference type="EMBL" id="UINC01066806">
    <property type="protein sequence ID" value="SVB97871.1"/>
    <property type="molecule type" value="Genomic_DNA"/>
</dbReference>